<evidence type="ECO:0000313" key="3">
    <source>
        <dbReference type="Proteomes" id="UP000282818"/>
    </source>
</evidence>
<sequence length="131" mass="14594">MVKFGYTINYVRDVDMALTFFEKAFEMKRRFITDENDYGELDTGETTLAFASHELGLSNFSGGYISSTESDKPLGIEIALVTADISGLHQRAIQYGAVELKSPETKPWGQIVSYIRCPSGILIELCTPIQN</sequence>
<dbReference type="SUPFAM" id="SSF54593">
    <property type="entry name" value="Glyoxalase/Bleomycin resistance protein/Dihydroxybiphenyl dioxygenase"/>
    <property type="match status" value="1"/>
</dbReference>
<dbReference type="RefSeq" id="WP_127695723.1">
    <property type="nucleotide sequence ID" value="NZ_SACQ01000010.1"/>
</dbReference>
<protein>
    <submittedName>
        <fullName evidence="2">VOC family protein</fullName>
    </submittedName>
</protein>
<proteinExistence type="predicted"/>
<dbReference type="PROSITE" id="PS51819">
    <property type="entry name" value="VOC"/>
    <property type="match status" value="1"/>
</dbReference>
<dbReference type="Pfam" id="PF00903">
    <property type="entry name" value="Glyoxalase"/>
    <property type="match status" value="1"/>
</dbReference>
<evidence type="ECO:0000259" key="1">
    <source>
        <dbReference type="PROSITE" id="PS51819"/>
    </source>
</evidence>
<dbReference type="InterPro" id="IPR029068">
    <property type="entry name" value="Glyas_Bleomycin-R_OHBP_Dase"/>
</dbReference>
<dbReference type="AlphaFoldDB" id="A0A437Q4B4"/>
<keyword evidence="3" id="KW-1185">Reference proteome</keyword>
<name>A0A437Q4B4_9GAMM</name>
<gene>
    <name evidence="2" type="ORF">EOE65_16365</name>
</gene>
<comment type="caution">
    <text evidence="2">The sequence shown here is derived from an EMBL/GenBank/DDBJ whole genome shotgun (WGS) entry which is preliminary data.</text>
</comment>
<reference evidence="2 3" key="1">
    <citation type="submission" date="2019-01" db="EMBL/GenBank/DDBJ databases">
        <authorList>
            <person name="Chen W.-M."/>
        </authorList>
    </citation>
    <scope>NUCLEOTIDE SEQUENCE [LARGE SCALE GENOMIC DNA]</scope>
    <source>
        <strain evidence="2 3">HPM-16</strain>
    </source>
</reference>
<dbReference type="InterPro" id="IPR037523">
    <property type="entry name" value="VOC_core"/>
</dbReference>
<dbReference type="Gene3D" id="3.10.180.10">
    <property type="entry name" value="2,3-Dihydroxybiphenyl 1,2-Dioxygenase, domain 1"/>
    <property type="match status" value="1"/>
</dbReference>
<dbReference type="Proteomes" id="UP000282818">
    <property type="component" value="Unassembled WGS sequence"/>
</dbReference>
<feature type="domain" description="VOC" evidence="1">
    <location>
        <begin position="3"/>
        <end position="128"/>
    </location>
</feature>
<dbReference type="EMBL" id="SACQ01000010">
    <property type="protein sequence ID" value="RVU29345.1"/>
    <property type="molecule type" value="Genomic_DNA"/>
</dbReference>
<organism evidence="2 3">
    <name type="scientific">Neptunomonas marina</name>
    <dbReference type="NCBI Taxonomy" id="1815562"/>
    <lineage>
        <taxon>Bacteria</taxon>
        <taxon>Pseudomonadati</taxon>
        <taxon>Pseudomonadota</taxon>
        <taxon>Gammaproteobacteria</taxon>
        <taxon>Oceanospirillales</taxon>
        <taxon>Oceanospirillaceae</taxon>
        <taxon>Neptunomonas</taxon>
    </lineage>
</organism>
<dbReference type="InterPro" id="IPR004360">
    <property type="entry name" value="Glyas_Fos-R_dOase_dom"/>
</dbReference>
<accession>A0A437Q4B4</accession>
<evidence type="ECO:0000313" key="2">
    <source>
        <dbReference type="EMBL" id="RVU29345.1"/>
    </source>
</evidence>